<dbReference type="InterPro" id="IPR037218">
    <property type="entry name" value="PTPA_sf"/>
</dbReference>
<evidence type="ECO:0000256" key="6">
    <source>
        <dbReference type="ARBA" id="ARBA00023235"/>
    </source>
</evidence>
<dbReference type="OMA" id="IHESQDV"/>
<dbReference type="Gene3D" id="1.20.120.1150">
    <property type="match status" value="1"/>
</dbReference>
<keyword evidence="10" id="KW-1185">Reference proteome</keyword>
<dbReference type="GO" id="GO:0005634">
    <property type="term" value="C:nucleus"/>
    <property type="evidence" value="ECO:0007669"/>
    <property type="project" value="TreeGrafter"/>
</dbReference>
<comment type="caution">
    <text evidence="9">The sequence shown here is derived from an EMBL/GenBank/DDBJ whole genome shotgun (WGS) entry which is preliminary data.</text>
</comment>
<feature type="region of interest" description="Disordered" evidence="8">
    <location>
        <begin position="346"/>
        <end position="440"/>
    </location>
</feature>
<evidence type="ECO:0000256" key="3">
    <source>
        <dbReference type="ARBA" id="ARBA00011019"/>
    </source>
</evidence>
<dbReference type="InterPro" id="IPR043170">
    <property type="entry name" value="PTPA_C_lid"/>
</dbReference>
<feature type="compositionally biased region" description="Polar residues" evidence="8">
    <location>
        <begin position="375"/>
        <end position="386"/>
    </location>
</feature>
<dbReference type="SUPFAM" id="SSF140984">
    <property type="entry name" value="PTPA-like"/>
    <property type="match status" value="1"/>
</dbReference>
<dbReference type="GO" id="GO:0000159">
    <property type="term" value="C:protein phosphatase type 2A complex"/>
    <property type="evidence" value="ECO:0007669"/>
    <property type="project" value="TreeGrafter"/>
</dbReference>
<dbReference type="PANTHER" id="PTHR10012">
    <property type="entry name" value="SERINE/THREONINE-PROTEIN PHOSPHATASE 2A REGULATORY SUBUNIT B"/>
    <property type="match status" value="1"/>
</dbReference>
<evidence type="ECO:0000256" key="5">
    <source>
        <dbReference type="ARBA" id="ARBA00023110"/>
    </source>
</evidence>
<evidence type="ECO:0000256" key="2">
    <source>
        <dbReference type="ARBA" id="ARBA00004496"/>
    </source>
</evidence>
<dbReference type="PANTHER" id="PTHR10012:SF0">
    <property type="entry name" value="SERINE_THREONINE-PROTEIN PHOSPHATASE 2A ACTIVATOR"/>
    <property type="match status" value="1"/>
</dbReference>
<dbReference type="RefSeq" id="XP_007765595.1">
    <property type="nucleotide sequence ID" value="XM_007767405.1"/>
</dbReference>
<keyword evidence="4 7" id="KW-0963">Cytoplasm</keyword>
<dbReference type="AlphaFoldDB" id="A0A5M3MWZ6"/>
<reference evidence="10" key="1">
    <citation type="journal article" date="2012" name="Science">
        <title>The Paleozoic origin of enzymatic lignin decomposition reconstructed from 31 fungal genomes.</title>
        <authorList>
            <person name="Floudas D."/>
            <person name="Binder M."/>
            <person name="Riley R."/>
            <person name="Barry K."/>
            <person name="Blanchette R.A."/>
            <person name="Henrissat B."/>
            <person name="Martinez A.T."/>
            <person name="Otillar R."/>
            <person name="Spatafora J.W."/>
            <person name="Yadav J.S."/>
            <person name="Aerts A."/>
            <person name="Benoit I."/>
            <person name="Boyd A."/>
            <person name="Carlson A."/>
            <person name="Copeland A."/>
            <person name="Coutinho P.M."/>
            <person name="de Vries R.P."/>
            <person name="Ferreira P."/>
            <person name="Findley K."/>
            <person name="Foster B."/>
            <person name="Gaskell J."/>
            <person name="Glotzer D."/>
            <person name="Gorecki P."/>
            <person name="Heitman J."/>
            <person name="Hesse C."/>
            <person name="Hori C."/>
            <person name="Igarashi K."/>
            <person name="Jurgens J.A."/>
            <person name="Kallen N."/>
            <person name="Kersten P."/>
            <person name="Kohler A."/>
            <person name="Kuees U."/>
            <person name="Kumar T.K.A."/>
            <person name="Kuo A."/>
            <person name="LaButti K."/>
            <person name="Larrondo L.F."/>
            <person name="Lindquist E."/>
            <person name="Ling A."/>
            <person name="Lombard V."/>
            <person name="Lucas S."/>
            <person name="Lundell T."/>
            <person name="Martin R."/>
            <person name="McLaughlin D.J."/>
            <person name="Morgenstern I."/>
            <person name="Morin E."/>
            <person name="Murat C."/>
            <person name="Nagy L.G."/>
            <person name="Nolan M."/>
            <person name="Ohm R.A."/>
            <person name="Patyshakuliyeva A."/>
            <person name="Rokas A."/>
            <person name="Ruiz-Duenas F.J."/>
            <person name="Sabat G."/>
            <person name="Salamov A."/>
            <person name="Samejima M."/>
            <person name="Schmutz J."/>
            <person name="Slot J.C."/>
            <person name="St John F."/>
            <person name="Stenlid J."/>
            <person name="Sun H."/>
            <person name="Sun S."/>
            <person name="Syed K."/>
            <person name="Tsang A."/>
            <person name="Wiebenga A."/>
            <person name="Young D."/>
            <person name="Pisabarro A."/>
            <person name="Eastwood D.C."/>
            <person name="Martin F."/>
            <person name="Cullen D."/>
            <person name="Grigoriev I.V."/>
            <person name="Hibbett D.S."/>
        </authorList>
    </citation>
    <scope>NUCLEOTIDE SEQUENCE [LARGE SCALE GENOMIC DNA]</scope>
    <source>
        <strain evidence="10">RWD-64-598 SS2</strain>
    </source>
</reference>
<dbReference type="InterPro" id="IPR004327">
    <property type="entry name" value="Phstyr_phstse_ac"/>
</dbReference>
<comment type="catalytic activity">
    <reaction evidence="1 7">
        <text>[protein]-peptidylproline (omega=180) = [protein]-peptidylproline (omega=0)</text>
        <dbReference type="Rhea" id="RHEA:16237"/>
        <dbReference type="Rhea" id="RHEA-COMP:10747"/>
        <dbReference type="Rhea" id="RHEA-COMP:10748"/>
        <dbReference type="ChEBI" id="CHEBI:83833"/>
        <dbReference type="ChEBI" id="CHEBI:83834"/>
        <dbReference type="EC" id="5.2.1.8"/>
    </reaction>
</comment>
<dbReference type="EMBL" id="JH711575">
    <property type="protein sequence ID" value="EIW83646.1"/>
    <property type="molecule type" value="Genomic_DNA"/>
</dbReference>
<dbReference type="GO" id="GO:0007052">
    <property type="term" value="P:mitotic spindle organization"/>
    <property type="evidence" value="ECO:0007669"/>
    <property type="project" value="TreeGrafter"/>
</dbReference>
<dbReference type="OrthoDB" id="16120at2759"/>
<keyword evidence="5 7" id="KW-0697">Rotamase</keyword>
<name>A0A5M3MWZ6_CONPW</name>
<dbReference type="GO" id="GO:0005737">
    <property type="term" value="C:cytoplasm"/>
    <property type="evidence" value="ECO:0007669"/>
    <property type="project" value="UniProtKB-SubCell"/>
</dbReference>
<dbReference type="PIRSF" id="PIRSF016325">
    <property type="entry name" value="Phstyr_phstse_ac"/>
    <property type="match status" value="1"/>
</dbReference>
<organism evidence="9 10">
    <name type="scientific">Coniophora puteana (strain RWD-64-598)</name>
    <name type="common">Brown rot fungus</name>
    <dbReference type="NCBI Taxonomy" id="741705"/>
    <lineage>
        <taxon>Eukaryota</taxon>
        <taxon>Fungi</taxon>
        <taxon>Dikarya</taxon>
        <taxon>Basidiomycota</taxon>
        <taxon>Agaricomycotina</taxon>
        <taxon>Agaricomycetes</taxon>
        <taxon>Agaricomycetidae</taxon>
        <taxon>Boletales</taxon>
        <taxon>Coniophorineae</taxon>
        <taxon>Coniophoraceae</taxon>
        <taxon>Coniophora</taxon>
    </lineage>
</organism>
<accession>A0A5M3MWZ6</accession>
<proteinExistence type="inferred from homology"/>
<comment type="subcellular location">
    <subcellularLocation>
        <location evidence="2 7">Cytoplasm</location>
    </subcellularLocation>
</comment>
<evidence type="ECO:0000313" key="10">
    <source>
        <dbReference type="Proteomes" id="UP000053558"/>
    </source>
</evidence>
<evidence type="ECO:0000256" key="8">
    <source>
        <dbReference type="SAM" id="MobiDB-lite"/>
    </source>
</evidence>
<evidence type="ECO:0000256" key="4">
    <source>
        <dbReference type="ARBA" id="ARBA00022490"/>
    </source>
</evidence>
<dbReference type="Pfam" id="PF03095">
    <property type="entry name" value="PTPA"/>
    <property type="match status" value="1"/>
</dbReference>
<comment type="similarity">
    <text evidence="3 7">Belongs to the PTPA-type PPIase family.</text>
</comment>
<dbReference type="KEGG" id="cput:CONPUDRAFT_99183"/>
<dbReference type="CDD" id="cd04087">
    <property type="entry name" value="PTPA"/>
    <property type="match status" value="1"/>
</dbReference>
<dbReference type="GO" id="GO:0003755">
    <property type="term" value="F:peptidyl-prolyl cis-trans isomerase activity"/>
    <property type="evidence" value="ECO:0007669"/>
    <property type="project" value="UniProtKB-KW"/>
</dbReference>
<gene>
    <name evidence="9" type="ORF">CONPUDRAFT_99183</name>
</gene>
<evidence type="ECO:0000313" key="9">
    <source>
        <dbReference type="EMBL" id="EIW83646.1"/>
    </source>
</evidence>
<feature type="compositionally biased region" description="Low complexity" evidence="8">
    <location>
        <begin position="398"/>
        <end position="418"/>
    </location>
</feature>
<evidence type="ECO:0000256" key="7">
    <source>
        <dbReference type="RuleBase" id="RU361210"/>
    </source>
</evidence>
<comment type="function">
    <text evidence="7">PPIases accelerate the folding of proteins. It catalyzes the cis-trans isomerization of proline imidic peptide bonds in oligopeptides.</text>
</comment>
<evidence type="ECO:0000256" key="1">
    <source>
        <dbReference type="ARBA" id="ARBA00000971"/>
    </source>
</evidence>
<keyword evidence="6 7" id="KW-0413">Isomerase</keyword>
<protein>
    <recommendedName>
        <fullName evidence="7">Serine/threonine-protein phosphatase 2A activator</fullName>
        <ecNumber evidence="7">5.2.1.8</ecNumber>
    </recommendedName>
    <alternativeName>
        <fullName evidence="7">Phosphotyrosyl phosphatase activator</fullName>
    </alternativeName>
</protein>
<dbReference type="GO" id="GO:0008160">
    <property type="term" value="F:protein tyrosine phosphatase activator activity"/>
    <property type="evidence" value="ECO:0007669"/>
    <property type="project" value="TreeGrafter"/>
</dbReference>
<dbReference type="GeneID" id="19211925"/>
<dbReference type="Proteomes" id="UP000053558">
    <property type="component" value="Unassembled WGS sequence"/>
</dbReference>
<dbReference type="EC" id="5.2.1.8" evidence="7"/>
<sequence>MTTFKVPTAPRVDIAIRTVSIADLEALELPTLKIRSDEDVLTWKRTRGYEEYGKFLHRLNEAVRGHSLPWSNPEGSSRDVLKVVQLLDTLEGWIDPNVRDRVKEPARFGYVQFETEWGATLEERAGALLEELLSPRDGGTDLRLAVPYLQPYFITSFGSFKRKDYGTGHETSFVIFLFCLAKIGFFQLRPNEERDIVFTVFIRYLRLSWKLQADYRLEPAGSHGVWGLDDYHFLGYVFGSSQLRDQSAIPPSAVLKPPAPSTNDPSLPETNLYFMQINQIHKFKTGPFHEHSSTLYSIATGVQRWEKVNIGLLKMYEAEVIGKRVVVQHLPLGGLVEWDQTNDQVDDDASISTTTTPFRRSGSGVMTASAAGMSPRTQTQVASHTQLPPLRQYPPAGSTQTRSIPPSSSPTTSQAQNQNRVHGDLGLGGATAAPWASGRS</sequence>